<dbReference type="SMART" id="SM00342">
    <property type="entry name" value="HTH_ARAC"/>
    <property type="match status" value="1"/>
</dbReference>
<keyword evidence="1" id="KW-0805">Transcription regulation</keyword>
<keyword evidence="3" id="KW-0804">Transcription</keyword>
<evidence type="ECO:0000256" key="3">
    <source>
        <dbReference type="ARBA" id="ARBA00023163"/>
    </source>
</evidence>
<dbReference type="PANTHER" id="PTHR43130">
    <property type="entry name" value="ARAC-FAMILY TRANSCRIPTIONAL REGULATOR"/>
    <property type="match status" value="1"/>
</dbReference>
<dbReference type="SUPFAM" id="SSF46689">
    <property type="entry name" value="Homeodomain-like"/>
    <property type="match status" value="2"/>
</dbReference>
<dbReference type="Pfam" id="PF01965">
    <property type="entry name" value="DJ-1_PfpI"/>
    <property type="match status" value="1"/>
</dbReference>
<evidence type="ECO:0000313" key="5">
    <source>
        <dbReference type="EMBL" id="PNO70295.1"/>
    </source>
</evidence>
<dbReference type="GO" id="GO:0003700">
    <property type="term" value="F:DNA-binding transcription factor activity"/>
    <property type="evidence" value="ECO:0007669"/>
    <property type="project" value="InterPro"/>
</dbReference>
<dbReference type="Pfam" id="PF12833">
    <property type="entry name" value="HTH_18"/>
    <property type="match status" value="1"/>
</dbReference>
<dbReference type="InterPro" id="IPR052158">
    <property type="entry name" value="INH-QAR"/>
</dbReference>
<dbReference type="Gene3D" id="3.40.50.880">
    <property type="match status" value="1"/>
</dbReference>
<dbReference type="Proteomes" id="UP000030378">
    <property type="component" value="Unassembled WGS sequence"/>
</dbReference>
<feature type="domain" description="HTH araC/xylS-type" evidence="4">
    <location>
        <begin position="223"/>
        <end position="321"/>
    </location>
</feature>
<dbReference type="AlphaFoldDB" id="A0AAP8TQH9"/>
<name>A0AAP8TQH9_SERMA</name>
<protein>
    <submittedName>
        <fullName evidence="5">Transcriptional regulator</fullName>
    </submittedName>
</protein>
<dbReference type="PROSITE" id="PS01124">
    <property type="entry name" value="HTH_ARAC_FAMILY_2"/>
    <property type="match status" value="1"/>
</dbReference>
<evidence type="ECO:0000313" key="6">
    <source>
        <dbReference type="Proteomes" id="UP000030378"/>
    </source>
</evidence>
<proteinExistence type="predicted"/>
<sequence>MMIRIWVYDGVLASGVAGAIDVFHAANSVKLEDSDGPKLHWRVESLDGQPVRAASGQTIAVDGKIAARGHGDIILLTAPFVGDMEAFIAQRERILAISRALQSRHADGALLAAYCTGSYLLAEAGLLDGRIATTHWNKAADFARRYPRVELRANEVLTEQDGILCGGAVTSCLTLAVRLVEHCLGTARAVKTARLLLIDTQRIAQSAYATLVAENEHADRLVARAQQRMQNTLPQRFSLPDLAAHLAVSERTLNRHFKQATGLSPLGYLQTLRVEVAKRLLESGHLSLAAIGQRIGYHDLSTFRQLFKRKTGLSPRAYQQRFALSPPASR</sequence>
<dbReference type="InterPro" id="IPR009057">
    <property type="entry name" value="Homeodomain-like_sf"/>
</dbReference>
<dbReference type="PROSITE" id="PS00041">
    <property type="entry name" value="HTH_ARAC_FAMILY_1"/>
    <property type="match status" value="1"/>
</dbReference>
<evidence type="ECO:0000256" key="2">
    <source>
        <dbReference type="ARBA" id="ARBA00023125"/>
    </source>
</evidence>
<dbReference type="GO" id="GO:0043565">
    <property type="term" value="F:sequence-specific DNA binding"/>
    <property type="evidence" value="ECO:0007669"/>
    <property type="project" value="InterPro"/>
</dbReference>
<dbReference type="InterPro" id="IPR002818">
    <property type="entry name" value="DJ-1/PfpI"/>
</dbReference>
<dbReference type="InterPro" id="IPR018062">
    <property type="entry name" value="HTH_AraC-typ_CS"/>
</dbReference>
<dbReference type="RefSeq" id="WP_102984592.1">
    <property type="nucleotide sequence ID" value="NZ_JTBC02000002.1"/>
</dbReference>
<dbReference type="InterPro" id="IPR029062">
    <property type="entry name" value="Class_I_gatase-like"/>
</dbReference>
<dbReference type="CDD" id="cd03138">
    <property type="entry name" value="GATase1_AraC_2"/>
    <property type="match status" value="1"/>
</dbReference>
<dbReference type="SUPFAM" id="SSF52317">
    <property type="entry name" value="Class I glutamine amidotransferase-like"/>
    <property type="match status" value="1"/>
</dbReference>
<keyword evidence="2" id="KW-0238">DNA-binding</keyword>
<evidence type="ECO:0000256" key="1">
    <source>
        <dbReference type="ARBA" id="ARBA00023015"/>
    </source>
</evidence>
<gene>
    <name evidence="5" type="ORF">MC70_009900</name>
</gene>
<reference evidence="6" key="1">
    <citation type="submission" date="2017-12" db="EMBL/GenBank/DDBJ databases">
        <title>FDA dAtabase for Regulatory Grade micrObial Sequences (FDA-ARGOS): Supporting development and validation of Infectious Disease Dx tests.</title>
        <authorList>
            <person name="Campos J."/>
            <person name="Goldberg B."/>
            <person name="Tallon L."/>
            <person name="Sadzewicz L."/>
            <person name="Sengamalay N."/>
            <person name="Ott S."/>
            <person name="Godinez A."/>
            <person name="Nagaraj S."/>
            <person name="Vavikolanu K."/>
            <person name="Vyas G."/>
            <person name="Nadendla S."/>
            <person name="Aluvathingal J."/>
            <person name="Geyer C."/>
            <person name="Nandy P."/>
            <person name="Hobson J."/>
            <person name="Sichtig H."/>
        </authorList>
    </citation>
    <scope>NUCLEOTIDE SEQUENCE [LARGE SCALE GENOMIC DNA]</scope>
    <source>
        <strain evidence="6">FDAARGOS_79</strain>
    </source>
</reference>
<dbReference type="EMBL" id="JTBC02000002">
    <property type="protein sequence ID" value="PNO70295.1"/>
    <property type="molecule type" value="Genomic_DNA"/>
</dbReference>
<dbReference type="PANTHER" id="PTHR43130:SF11">
    <property type="entry name" value="TRANSCRIPTIONAL REGULATORY PROTEIN"/>
    <property type="match status" value="1"/>
</dbReference>
<evidence type="ECO:0000259" key="4">
    <source>
        <dbReference type="PROSITE" id="PS01124"/>
    </source>
</evidence>
<comment type="caution">
    <text evidence="5">The sequence shown here is derived from an EMBL/GenBank/DDBJ whole genome shotgun (WGS) entry which is preliminary data.</text>
</comment>
<dbReference type="InterPro" id="IPR018060">
    <property type="entry name" value="HTH_AraC"/>
</dbReference>
<organism evidence="5 6">
    <name type="scientific">Serratia marcescens</name>
    <dbReference type="NCBI Taxonomy" id="615"/>
    <lineage>
        <taxon>Bacteria</taxon>
        <taxon>Pseudomonadati</taxon>
        <taxon>Pseudomonadota</taxon>
        <taxon>Gammaproteobacteria</taxon>
        <taxon>Enterobacterales</taxon>
        <taxon>Yersiniaceae</taxon>
        <taxon>Serratia</taxon>
    </lineage>
</organism>
<dbReference type="Gene3D" id="1.10.10.60">
    <property type="entry name" value="Homeodomain-like"/>
    <property type="match status" value="1"/>
</dbReference>
<accession>A0AAP8TQH9</accession>